<accession>A0A2A2GDU2</accession>
<protein>
    <recommendedName>
        <fullName evidence="2">SHOCT domain-containing protein</fullName>
    </recommendedName>
</protein>
<proteinExistence type="predicted"/>
<feature type="transmembrane region" description="Helical" evidence="1">
    <location>
        <begin position="12"/>
        <end position="30"/>
    </location>
</feature>
<dbReference type="Pfam" id="PF09851">
    <property type="entry name" value="SHOCT"/>
    <property type="match status" value="1"/>
</dbReference>
<feature type="domain" description="SHOCT" evidence="2">
    <location>
        <begin position="42"/>
        <end position="67"/>
    </location>
</feature>
<evidence type="ECO:0000313" key="4">
    <source>
        <dbReference type="Proteomes" id="UP000218831"/>
    </source>
</evidence>
<comment type="caution">
    <text evidence="3">The sequence shown here is derived from an EMBL/GenBank/DDBJ whole genome shotgun (WGS) entry which is preliminary data.</text>
</comment>
<dbReference type="OrthoDB" id="5421551at2"/>
<dbReference type="EMBL" id="NSKE01000002">
    <property type="protein sequence ID" value="PAU95077.1"/>
    <property type="molecule type" value="Genomic_DNA"/>
</dbReference>
<keyword evidence="1" id="KW-0472">Membrane</keyword>
<evidence type="ECO:0000256" key="1">
    <source>
        <dbReference type="SAM" id="Phobius"/>
    </source>
</evidence>
<reference evidence="3 4" key="1">
    <citation type="submission" date="2017-08" db="EMBL/GenBank/DDBJ databases">
        <title>Aliifodinibius alkalisoli sp. nov., isolated from saline alkaline soil.</title>
        <authorList>
            <person name="Liu D."/>
            <person name="Zhang G."/>
        </authorList>
    </citation>
    <scope>NUCLEOTIDE SEQUENCE [LARGE SCALE GENOMIC DNA]</scope>
    <source>
        <strain evidence="3 4">WN023</strain>
    </source>
</reference>
<dbReference type="RefSeq" id="WP_095605204.1">
    <property type="nucleotide sequence ID" value="NZ_NSKE01000002.1"/>
</dbReference>
<keyword evidence="1" id="KW-1133">Transmembrane helix</keyword>
<organism evidence="3 4">
    <name type="scientific">Fodinibius salipaludis</name>
    <dbReference type="NCBI Taxonomy" id="2032627"/>
    <lineage>
        <taxon>Bacteria</taxon>
        <taxon>Pseudomonadati</taxon>
        <taxon>Balneolota</taxon>
        <taxon>Balneolia</taxon>
        <taxon>Balneolales</taxon>
        <taxon>Balneolaceae</taxon>
        <taxon>Fodinibius</taxon>
    </lineage>
</organism>
<keyword evidence="4" id="KW-1185">Reference proteome</keyword>
<sequence>MFYDHHFIGMHWVWWIVITLTILFLVFNTLPFRFSSNSREGPLDILEKRFARGEIEKEEYQERKRIIEDAHQS</sequence>
<dbReference type="InterPro" id="IPR018649">
    <property type="entry name" value="SHOCT"/>
</dbReference>
<name>A0A2A2GDU2_9BACT</name>
<dbReference type="Proteomes" id="UP000218831">
    <property type="component" value="Unassembled WGS sequence"/>
</dbReference>
<gene>
    <name evidence="3" type="ORF">CK503_02440</name>
</gene>
<dbReference type="AlphaFoldDB" id="A0A2A2GDU2"/>
<evidence type="ECO:0000313" key="3">
    <source>
        <dbReference type="EMBL" id="PAU95077.1"/>
    </source>
</evidence>
<evidence type="ECO:0000259" key="2">
    <source>
        <dbReference type="Pfam" id="PF09851"/>
    </source>
</evidence>
<keyword evidence="1" id="KW-0812">Transmembrane</keyword>